<proteinExistence type="predicted"/>
<name>A0ACB6Q853_9PLEO</name>
<dbReference type="EMBL" id="MU003553">
    <property type="protein sequence ID" value="KAF2463184.1"/>
    <property type="molecule type" value="Genomic_DNA"/>
</dbReference>
<organism evidence="1 2">
    <name type="scientific">Lindgomyces ingoldianus</name>
    <dbReference type="NCBI Taxonomy" id="673940"/>
    <lineage>
        <taxon>Eukaryota</taxon>
        <taxon>Fungi</taxon>
        <taxon>Dikarya</taxon>
        <taxon>Ascomycota</taxon>
        <taxon>Pezizomycotina</taxon>
        <taxon>Dothideomycetes</taxon>
        <taxon>Pleosporomycetidae</taxon>
        <taxon>Pleosporales</taxon>
        <taxon>Lindgomycetaceae</taxon>
        <taxon>Lindgomyces</taxon>
    </lineage>
</organism>
<evidence type="ECO:0000313" key="1">
    <source>
        <dbReference type="EMBL" id="KAF2463184.1"/>
    </source>
</evidence>
<dbReference type="Proteomes" id="UP000799755">
    <property type="component" value="Unassembled WGS sequence"/>
</dbReference>
<evidence type="ECO:0000313" key="2">
    <source>
        <dbReference type="Proteomes" id="UP000799755"/>
    </source>
</evidence>
<reference evidence="1" key="1">
    <citation type="journal article" date="2020" name="Stud. Mycol.">
        <title>101 Dothideomycetes genomes: a test case for predicting lifestyles and emergence of pathogens.</title>
        <authorList>
            <person name="Haridas S."/>
            <person name="Albert R."/>
            <person name="Binder M."/>
            <person name="Bloem J."/>
            <person name="Labutti K."/>
            <person name="Salamov A."/>
            <person name="Andreopoulos B."/>
            <person name="Baker S."/>
            <person name="Barry K."/>
            <person name="Bills G."/>
            <person name="Bluhm B."/>
            <person name="Cannon C."/>
            <person name="Castanera R."/>
            <person name="Culley D."/>
            <person name="Daum C."/>
            <person name="Ezra D."/>
            <person name="Gonzalez J."/>
            <person name="Henrissat B."/>
            <person name="Kuo A."/>
            <person name="Liang C."/>
            <person name="Lipzen A."/>
            <person name="Lutzoni F."/>
            <person name="Magnuson J."/>
            <person name="Mondo S."/>
            <person name="Nolan M."/>
            <person name="Ohm R."/>
            <person name="Pangilinan J."/>
            <person name="Park H.-J."/>
            <person name="Ramirez L."/>
            <person name="Alfaro M."/>
            <person name="Sun H."/>
            <person name="Tritt A."/>
            <person name="Yoshinaga Y."/>
            <person name="Zwiers L.-H."/>
            <person name="Turgeon B."/>
            <person name="Goodwin S."/>
            <person name="Spatafora J."/>
            <person name="Crous P."/>
            <person name="Grigoriev I."/>
        </authorList>
    </citation>
    <scope>NUCLEOTIDE SEQUENCE</scope>
    <source>
        <strain evidence="1">ATCC 200398</strain>
    </source>
</reference>
<gene>
    <name evidence="1" type="ORF">BDR25DRAFT_320196</name>
</gene>
<accession>A0ACB6Q853</accession>
<protein>
    <submittedName>
        <fullName evidence="1">Uncharacterized protein</fullName>
    </submittedName>
</protein>
<sequence length="114" mass="12865">MEILEAARREYHEDNAQPDQGRWEAAKALFVEVVETSKTKLGKDHPNTLTSMCNLAFIWKGQGHYAEAIQLMKECVKLRNRILGVSHPHCMSSLKALAGWEVKQADVAVSNWDS</sequence>
<keyword evidence="2" id="KW-1185">Reference proteome</keyword>
<comment type="caution">
    <text evidence="1">The sequence shown here is derived from an EMBL/GenBank/DDBJ whole genome shotgun (WGS) entry which is preliminary data.</text>
</comment>